<dbReference type="Gene3D" id="1.10.10.200">
    <property type="match status" value="1"/>
</dbReference>
<dbReference type="Pfam" id="PF01709">
    <property type="entry name" value="Transcrip_reg"/>
    <property type="match status" value="1"/>
</dbReference>
<dbReference type="InterPro" id="IPR049083">
    <property type="entry name" value="TACO1_YebC_N"/>
</dbReference>
<dbReference type="PANTHER" id="PTHR12532:SF0">
    <property type="entry name" value="TRANSLATIONAL ACTIVATOR OF CYTOCHROME C OXIDASE 1"/>
    <property type="match status" value="1"/>
</dbReference>
<dbReference type="InterPro" id="IPR029072">
    <property type="entry name" value="YebC-like"/>
</dbReference>
<dbReference type="InterPro" id="IPR048300">
    <property type="entry name" value="TACO1_YebC-like_2nd/3rd_dom"/>
</dbReference>
<sequence>MIRANTISFTSHLTFLVKSAHYACQRRGLAQRLMLEGAMPTFLTYTRMHCPAYGQHSWSPHVQQKRFAGHNKWSQIKRAKAVNDSKRGVMFTKLSLQISSAVRDQGSDPVTNVHLSTLLEEARKINMPKATVDKAVKRGRGETGDLLHYEVYQGYGPHRVALMIETMTNNPNRTVKDIRSLLNRAGGSLTTVDWLFHKKGCIRFHGASTQHTMDTLMENAIEAGAEDIEDLEDGSVQLICQFQEIRAVSDVLIHQCGYHITQAEKYYMPDNVVTLTEEQENDLTKLLDQLEDLEDVTQVHCNAQMT</sequence>
<dbReference type="AlphaFoldDB" id="A0A9W8AKM6"/>
<evidence type="ECO:0000259" key="4">
    <source>
        <dbReference type="Pfam" id="PF20772"/>
    </source>
</evidence>
<protein>
    <recommendedName>
        <fullName evidence="7">Transcriptional regulatory protein</fullName>
    </recommendedName>
</protein>
<evidence type="ECO:0000313" key="6">
    <source>
        <dbReference type="Proteomes" id="UP001150925"/>
    </source>
</evidence>
<feature type="domain" description="TACO1/YebC-like second and third" evidence="3">
    <location>
        <begin position="151"/>
        <end position="303"/>
    </location>
</feature>
<dbReference type="SUPFAM" id="SSF75625">
    <property type="entry name" value="YebC-like"/>
    <property type="match status" value="1"/>
</dbReference>
<accession>A0A9W8AKM6</accession>
<dbReference type="OrthoDB" id="2017544at2759"/>
<dbReference type="FunFam" id="1.10.10.200:FF:000002">
    <property type="entry name" value="Probable transcriptional regulatory protein CLM62_37755"/>
    <property type="match status" value="1"/>
</dbReference>
<dbReference type="GO" id="GO:0005739">
    <property type="term" value="C:mitochondrion"/>
    <property type="evidence" value="ECO:0007669"/>
    <property type="project" value="UniProtKB-SubCell"/>
</dbReference>
<comment type="subcellular location">
    <subcellularLocation>
        <location evidence="1">Mitochondrion</location>
    </subcellularLocation>
</comment>
<dbReference type="EMBL" id="JANBPY010001841">
    <property type="protein sequence ID" value="KAJ1958073.1"/>
    <property type="molecule type" value="Genomic_DNA"/>
</dbReference>
<dbReference type="InterPro" id="IPR002876">
    <property type="entry name" value="Transcrip_reg_TACO1-like"/>
</dbReference>
<evidence type="ECO:0000256" key="1">
    <source>
        <dbReference type="ARBA" id="ARBA00004173"/>
    </source>
</evidence>
<feature type="domain" description="TACO1/YebC-like N-terminal" evidence="4">
    <location>
        <begin position="71"/>
        <end position="142"/>
    </location>
</feature>
<dbReference type="InterPro" id="IPR017856">
    <property type="entry name" value="Integrase-like_N"/>
</dbReference>
<organism evidence="5 6">
    <name type="scientific">Dispira parvispora</name>
    <dbReference type="NCBI Taxonomy" id="1520584"/>
    <lineage>
        <taxon>Eukaryota</taxon>
        <taxon>Fungi</taxon>
        <taxon>Fungi incertae sedis</taxon>
        <taxon>Zoopagomycota</taxon>
        <taxon>Kickxellomycotina</taxon>
        <taxon>Dimargaritomycetes</taxon>
        <taxon>Dimargaritales</taxon>
        <taxon>Dimargaritaceae</taxon>
        <taxon>Dispira</taxon>
    </lineage>
</organism>
<evidence type="ECO:0008006" key="7">
    <source>
        <dbReference type="Google" id="ProtNLM"/>
    </source>
</evidence>
<gene>
    <name evidence="5" type="ORF">IWQ62_004964</name>
</gene>
<evidence type="ECO:0000313" key="5">
    <source>
        <dbReference type="EMBL" id="KAJ1958073.1"/>
    </source>
</evidence>
<dbReference type="Pfam" id="PF20772">
    <property type="entry name" value="TACO1_YebC_N"/>
    <property type="match status" value="1"/>
</dbReference>
<keyword evidence="6" id="KW-1185">Reference proteome</keyword>
<proteinExistence type="inferred from homology"/>
<evidence type="ECO:0000256" key="2">
    <source>
        <dbReference type="ARBA" id="ARBA00008724"/>
    </source>
</evidence>
<reference evidence="5" key="1">
    <citation type="submission" date="2022-07" db="EMBL/GenBank/DDBJ databases">
        <title>Phylogenomic reconstructions and comparative analyses of Kickxellomycotina fungi.</title>
        <authorList>
            <person name="Reynolds N.K."/>
            <person name="Stajich J.E."/>
            <person name="Barry K."/>
            <person name="Grigoriev I.V."/>
            <person name="Crous P."/>
            <person name="Smith M.E."/>
        </authorList>
    </citation>
    <scope>NUCLEOTIDE SEQUENCE</scope>
    <source>
        <strain evidence="5">RSA 1196</strain>
    </source>
</reference>
<evidence type="ECO:0000259" key="3">
    <source>
        <dbReference type="Pfam" id="PF01709"/>
    </source>
</evidence>
<dbReference type="NCBIfam" id="TIGR01033">
    <property type="entry name" value="YebC/PmpR family DNA-binding transcriptional regulator"/>
    <property type="match status" value="1"/>
</dbReference>
<dbReference type="PANTHER" id="PTHR12532">
    <property type="entry name" value="TRANSLATIONAL ACTIVATOR OF CYTOCHROME C OXIDASE 1"/>
    <property type="match status" value="1"/>
</dbReference>
<comment type="caution">
    <text evidence="5">The sequence shown here is derived from an EMBL/GenBank/DDBJ whole genome shotgun (WGS) entry which is preliminary data.</text>
</comment>
<comment type="similarity">
    <text evidence="2">Belongs to the TACO1 family.</text>
</comment>
<dbReference type="HAMAP" id="MF_00693">
    <property type="entry name" value="Transcrip_reg_TACO1"/>
    <property type="match status" value="1"/>
</dbReference>
<dbReference type="Gene3D" id="3.30.70.980">
    <property type="match status" value="2"/>
</dbReference>
<dbReference type="Proteomes" id="UP001150925">
    <property type="component" value="Unassembled WGS sequence"/>
</dbReference>
<dbReference type="InterPro" id="IPR026564">
    <property type="entry name" value="Transcrip_reg_TACO1-like_dom3"/>
</dbReference>
<name>A0A9W8AKM6_9FUNG</name>